<evidence type="ECO:0000313" key="2">
    <source>
        <dbReference type="EMBL" id="ANZ49354.1"/>
    </source>
</evidence>
<dbReference type="RefSeq" id="YP_009293240.1">
    <property type="nucleotide sequence ID" value="NC_031127.1"/>
</dbReference>
<reference evidence="3" key="1">
    <citation type="submission" date="2016-06" db="EMBL/GenBank/DDBJ databases">
        <authorList>
            <person name="Berg J.A."/>
            <person name="Grossarth S.E."/>
            <person name="Jarvis T.M."/>
            <person name="Merrill B.D."/>
            <person name="Breakwell D.P."/>
            <person name="Hope S."/>
            <person name="Grose J.H."/>
        </authorList>
    </citation>
    <scope>NUCLEOTIDE SEQUENCE [LARGE SCALE GENOMIC DNA]</scope>
</reference>
<feature type="transmembrane region" description="Helical" evidence="1">
    <location>
        <begin position="47"/>
        <end position="67"/>
    </location>
</feature>
<accession>A0A1B2IDR3</accession>
<dbReference type="KEGG" id="vg:29069394"/>
<gene>
    <name evidence="2" type="ORF">HUXLEY_272</name>
</gene>
<evidence type="ECO:0000313" key="3">
    <source>
        <dbReference type="Proteomes" id="UP000203302"/>
    </source>
</evidence>
<keyword evidence="1" id="KW-1133">Transmembrane helix</keyword>
<proteinExistence type="predicted"/>
<evidence type="ECO:0000256" key="1">
    <source>
        <dbReference type="SAM" id="Phobius"/>
    </source>
</evidence>
<dbReference type="GeneID" id="29069394"/>
<organism evidence="2 3">
    <name type="scientific">Erwinia phage vB_EamM_Huxley</name>
    <dbReference type="NCBI Taxonomy" id="1883373"/>
    <lineage>
        <taxon>Viruses</taxon>
        <taxon>Duplodnaviria</taxon>
        <taxon>Heunggongvirae</taxon>
        <taxon>Uroviricota</taxon>
        <taxon>Caudoviricetes</taxon>
        <taxon>Chimalliviridae</taxon>
        <taxon>Machinavirus</taxon>
        <taxon>Machinavirus machina</taxon>
    </lineage>
</organism>
<protein>
    <submittedName>
        <fullName evidence="2">Uncharacterized protein</fullName>
    </submittedName>
</protein>
<dbReference type="OrthoDB" id="27683at10239"/>
<feature type="transmembrane region" description="Helical" evidence="1">
    <location>
        <begin position="6"/>
        <end position="27"/>
    </location>
</feature>
<keyword evidence="1" id="KW-0472">Membrane</keyword>
<name>A0A1B2IDR3_9CAUD</name>
<dbReference type="EMBL" id="KX397368">
    <property type="protein sequence ID" value="ANZ49354.1"/>
    <property type="molecule type" value="Genomic_DNA"/>
</dbReference>
<dbReference type="Proteomes" id="UP000203302">
    <property type="component" value="Segment"/>
</dbReference>
<keyword evidence="1" id="KW-0812">Transmembrane</keyword>
<sequence length="75" mass="8321">MTQLFYLAVAIVWIAMFVSIHHIHGVVKQHAIQNNLSTMVLLRSQAFAITGMIVLGAIATSGMHYVYTLHQLSVL</sequence>